<name>A0ACB9MQG9_9MYRT</name>
<evidence type="ECO:0000313" key="1">
    <source>
        <dbReference type="EMBL" id="KAI4325081.1"/>
    </source>
</evidence>
<accession>A0ACB9MQG9</accession>
<sequence length="171" mass="18420">MYASEATIFPCPCPLPPPPRQNYTTTFYAQVILANGTNNAVANTVPVAGIQGKAFTLDQFGTFYVYEANITTTPSPNSTVIGKEYGTFAVVGLNGSVFQASSTYVFTSGKFARSTLTRVGIINLMQQVSYNPIVGGTNALTYATGYFKYEIVVSQPPYFVIKATANFELDA</sequence>
<protein>
    <submittedName>
        <fullName evidence="1">Uncharacterized protein</fullName>
    </submittedName>
</protein>
<keyword evidence="2" id="KW-1185">Reference proteome</keyword>
<proteinExistence type="predicted"/>
<reference evidence="2" key="1">
    <citation type="journal article" date="2023" name="Front. Plant Sci.">
        <title>Chromosomal-level genome assembly of Melastoma candidum provides insights into trichome evolution.</title>
        <authorList>
            <person name="Zhong Y."/>
            <person name="Wu W."/>
            <person name="Sun C."/>
            <person name="Zou P."/>
            <person name="Liu Y."/>
            <person name="Dai S."/>
            <person name="Zhou R."/>
        </authorList>
    </citation>
    <scope>NUCLEOTIDE SEQUENCE [LARGE SCALE GENOMIC DNA]</scope>
</reference>
<organism evidence="1 2">
    <name type="scientific">Melastoma candidum</name>
    <dbReference type="NCBI Taxonomy" id="119954"/>
    <lineage>
        <taxon>Eukaryota</taxon>
        <taxon>Viridiplantae</taxon>
        <taxon>Streptophyta</taxon>
        <taxon>Embryophyta</taxon>
        <taxon>Tracheophyta</taxon>
        <taxon>Spermatophyta</taxon>
        <taxon>Magnoliopsida</taxon>
        <taxon>eudicotyledons</taxon>
        <taxon>Gunneridae</taxon>
        <taxon>Pentapetalae</taxon>
        <taxon>rosids</taxon>
        <taxon>malvids</taxon>
        <taxon>Myrtales</taxon>
        <taxon>Melastomataceae</taxon>
        <taxon>Melastomatoideae</taxon>
        <taxon>Melastomateae</taxon>
        <taxon>Melastoma</taxon>
    </lineage>
</organism>
<evidence type="ECO:0000313" key="2">
    <source>
        <dbReference type="Proteomes" id="UP001057402"/>
    </source>
</evidence>
<dbReference type="Proteomes" id="UP001057402">
    <property type="component" value="Chromosome 9"/>
</dbReference>
<gene>
    <name evidence="1" type="ORF">MLD38_030508</name>
</gene>
<comment type="caution">
    <text evidence="1">The sequence shown here is derived from an EMBL/GenBank/DDBJ whole genome shotgun (WGS) entry which is preliminary data.</text>
</comment>
<dbReference type="EMBL" id="CM042888">
    <property type="protein sequence ID" value="KAI4325081.1"/>
    <property type="molecule type" value="Genomic_DNA"/>
</dbReference>